<evidence type="ECO:0000256" key="1">
    <source>
        <dbReference type="ARBA" id="ARBA00022529"/>
    </source>
</evidence>
<dbReference type="Gene3D" id="3.30.30.10">
    <property type="entry name" value="Knottin, scorpion toxin-like"/>
    <property type="match status" value="1"/>
</dbReference>
<comment type="caution">
    <text evidence="5">The sequence shown here is derived from an EMBL/GenBank/DDBJ whole genome shotgun (WGS) entry which is preliminary data.</text>
</comment>
<evidence type="ECO:0000256" key="3">
    <source>
        <dbReference type="SAM" id="SignalP"/>
    </source>
</evidence>
<evidence type="ECO:0000313" key="6">
    <source>
        <dbReference type="Proteomes" id="UP000327157"/>
    </source>
</evidence>
<protein>
    <submittedName>
        <fullName evidence="5">Defensin-like protein 2</fullName>
    </submittedName>
</protein>
<accession>A0A5N5G3Z0</accession>
<feature type="chain" id="PRO_5024449414" evidence="3">
    <location>
        <begin position="29"/>
        <end position="92"/>
    </location>
</feature>
<feature type="signal peptide" evidence="3">
    <location>
        <begin position="1"/>
        <end position="28"/>
    </location>
</feature>
<evidence type="ECO:0000313" key="5">
    <source>
        <dbReference type="EMBL" id="KAB2608142.1"/>
    </source>
</evidence>
<dbReference type="OrthoDB" id="683455at2759"/>
<dbReference type="GO" id="GO:0031640">
    <property type="term" value="P:killing of cells of another organism"/>
    <property type="evidence" value="ECO:0007669"/>
    <property type="project" value="UniProtKB-KW"/>
</dbReference>
<keyword evidence="2" id="KW-0295">Fungicide</keyword>
<proteinExistence type="predicted"/>
<dbReference type="CDD" id="cd00107">
    <property type="entry name" value="Knot1"/>
    <property type="match status" value="1"/>
</dbReference>
<evidence type="ECO:0000256" key="2">
    <source>
        <dbReference type="ARBA" id="ARBA00022577"/>
    </source>
</evidence>
<dbReference type="SMART" id="SM00505">
    <property type="entry name" value="Knot1"/>
    <property type="match status" value="1"/>
</dbReference>
<dbReference type="InterPro" id="IPR036574">
    <property type="entry name" value="Scorpion_toxin-like_sf"/>
</dbReference>
<keyword evidence="3" id="KW-0732">Signal</keyword>
<dbReference type="GO" id="GO:0050832">
    <property type="term" value="P:defense response to fungus"/>
    <property type="evidence" value="ECO:0007669"/>
    <property type="project" value="UniProtKB-KW"/>
</dbReference>
<name>A0A5N5G3Z0_9ROSA</name>
<feature type="domain" description="Knottins-like" evidence="4">
    <location>
        <begin position="44"/>
        <end position="92"/>
    </location>
</feature>
<dbReference type="EMBL" id="SMOL01000553">
    <property type="protein sequence ID" value="KAB2608142.1"/>
    <property type="molecule type" value="Genomic_DNA"/>
</dbReference>
<gene>
    <name evidence="5" type="ORF">D8674_011310</name>
</gene>
<dbReference type="Pfam" id="PF00304">
    <property type="entry name" value="Gamma-thionin"/>
    <property type="match status" value="1"/>
</dbReference>
<reference evidence="6" key="2">
    <citation type="submission" date="2019-10" db="EMBL/GenBank/DDBJ databases">
        <title>A de novo genome assembly of a pear dwarfing rootstock.</title>
        <authorList>
            <person name="Wang F."/>
            <person name="Wang J."/>
            <person name="Li S."/>
            <person name="Zhang Y."/>
            <person name="Fang M."/>
            <person name="Ma L."/>
            <person name="Zhao Y."/>
            <person name="Jiang S."/>
        </authorList>
    </citation>
    <scope>NUCLEOTIDE SEQUENCE [LARGE SCALE GENOMIC DNA]</scope>
</reference>
<keyword evidence="1" id="KW-0929">Antimicrobial</keyword>
<evidence type="ECO:0000259" key="4">
    <source>
        <dbReference type="SMART" id="SM00505"/>
    </source>
</evidence>
<sequence length="92" mass="10106">MERSGHLCSTVFILVLLLVAIGTGPMVAEGKKEQMSSKDKNSSTCECPSHKYHGLCFRFIFSSNCAATCKEEGFMGGKCKGFHMRCICTKQC</sequence>
<dbReference type="Proteomes" id="UP000327157">
    <property type="component" value="Chromosome 14"/>
</dbReference>
<dbReference type="AlphaFoldDB" id="A0A5N5G3Z0"/>
<reference evidence="5 6" key="1">
    <citation type="submission" date="2019-09" db="EMBL/GenBank/DDBJ databases">
        <authorList>
            <person name="Ou C."/>
        </authorList>
    </citation>
    <scope>NUCLEOTIDE SEQUENCE [LARGE SCALE GENOMIC DNA]</scope>
    <source>
        <strain evidence="5">S2</strain>
        <tissue evidence="5">Leaf</tissue>
    </source>
</reference>
<organism evidence="5 6">
    <name type="scientific">Pyrus ussuriensis x Pyrus communis</name>
    <dbReference type="NCBI Taxonomy" id="2448454"/>
    <lineage>
        <taxon>Eukaryota</taxon>
        <taxon>Viridiplantae</taxon>
        <taxon>Streptophyta</taxon>
        <taxon>Embryophyta</taxon>
        <taxon>Tracheophyta</taxon>
        <taxon>Spermatophyta</taxon>
        <taxon>Magnoliopsida</taxon>
        <taxon>eudicotyledons</taxon>
        <taxon>Gunneridae</taxon>
        <taxon>Pentapetalae</taxon>
        <taxon>rosids</taxon>
        <taxon>fabids</taxon>
        <taxon>Rosales</taxon>
        <taxon>Rosaceae</taxon>
        <taxon>Amygdaloideae</taxon>
        <taxon>Maleae</taxon>
        <taxon>Pyrus</taxon>
    </lineage>
</organism>
<dbReference type="InterPro" id="IPR003614">
    <property type="entry name" value="Knottins"/>
</dbReference>
<reference evidence="5 6" key="3">
    <citation type="submission" date="2019-11" db="EMBL/GenBank/DDBJ databases">
        <title>A de novo genome assembly of a pear dwarfing rootstock.</title>
        <authorList>
            <person name="Wang F."/>
            <person name="Wang J."/>
            <person name="Li S."/>
            <person name="Zhang Y."/>
            <person name="Fang M."/>
            <person name="Ma L."/>
            <person name="Zhao Y."/>
            <person name="Jiang S."/>
        </authorList>
    </citation>
    <scope>NUCLEOTIDE SEQUENCE [LARGE SCALE GENOMIC DNA]</scope>
    <source>
        <strain evidence="5">S2</strain>
        <tissue evidence="5">Leaf</tissue>
    </source>
</reference>
<dbReference type="SUPFAM" id="SSF57095">
    <property type="entry name" value="Scorpion toxin-like"/>
    <property type="match status" value="1"/>
</dbReference>
<keyword evidence="6" id="KW-1185">Reference proteome</keyword>